<comment type="caution">
    <text evidence="1">The sequence shown here is derived from an EMBL/GenBank/DDBJ whole genome shotgun (WGS) entry which is preliminary data.</text>
</comment>
<proteinExistence type="predicted"/>
<keyword evidence="2" id="KW-1185">Reference proteome</keyword>
<dbReference type="EMBL" id="JACRTL010000011">
    <property type="protein sequence ID" value="MBC8612054.1"/>
    <property type="molecule type" value="Genomic_DNA"/>
</dbReference>
<protein>
    <submittedName>
        <fullName evidence="1">Phage scaffolding protein</fullName>
    </submittedName>
</protein>
<dbReference type="AlphaFoldDB" id="A0A8J6TR91"/>
<evidence type="ECO:0000313" key="1">
    <source>
        <dbReference type="EMBL" id="MBC8612054.1"/>
    </source>
</evidence>
<sequence length="189" mass="20993">MDRKFLSDLGLEKEAIDKILDQNGSEITTLKTQIKTKEVEIGTLRADLTDANNKVADLSKVDVEDLQTQLANEKAARVKDRQTWNLSSVLTKAGCKDTDYVMYKLGDNVEFDENGAVKDPEALLSSVKEAYASQFEAEQPGGTGSIGNFQRNRSTGKTITKEEFKAMGYLDRAKLQSDDPDTYNELAKE</sequence>
<dbReference type="InterPro" id="IPR009636">
    <property type="entry name" value="SCAF"/>
</dbReference>
<name>A0A8J6TR91_9FIRM</name>
<organism evidence="1 2">
    <name type="scientific">Massiliimalia timonensis</name>
    <dbReference type="NCBI Taxonomy" id="1987501"/>
    <lineage>
        <taxon>Bacteria</taxon>
        <taxon>Bacillati</taxon>
        <taxon>Bacillota</taxon>
        <taxon>Clostridia</taxon>
        <taxon>Eubacteriales</taxon>
        <taxon>Oscillospiraceae</taxon>
        <taxon>Massiliimalia</taxon>
    </lineage>
</organism>
<gene>
    <name evidence="1" type="ORF">H8702_13230</name>
</gene>
<accession>A0A8J6TR91</accession>
<reference evidence="1" key="1">
    <citation type="submission" date="2020-08" db="EMBL/GenBank/DDBJ databases">
        <title>Genome public.</title>
        <authorList>
            <person name="Liu C."/>
            <person name="Sun Q."/>
        </authorList>
    </citation>
    <scope>NUCLEOTIDE SEQUENCE</scope>
    <source>
        <strain evidence="1">NSJ-15</strain>
    </source>
</reference>
<dbReference type="Proteomes" id="UP000632659">
    <property type="component" value="Unassembled WGS sequence"/>
</dbReference>
<dbReference type="RefSeq" id="WP_187536878.1">
    <property type="nucleotide sequence ID" value="NZ_JACRTL010000011.1"/>
</dbReference>
<evidence type="ECO:0000313" key="2">
    <source>
        <dbReference type="Proteomes" id="UP000632659"/>
    </source>
</evidence>
<dbReference type="Pfam" id="PF06810">
    <property type="entry name" value="Phage_scaffold"/>
    <property type="match status" value="1"/>
</dbReference>